<evidence type="ECO:0000256" key="3">
    <source>
        <dbReference type="ARBA" id="ARBA00022605"/>
    </source>
</evidence>
<dbReference type="Pfam" id="PF00218">
    <property type="entry name" value="IGPS"/>
    <property type="match status" value="1"/>
</dbReference>
<keyword evidence="11" id="KW-1185">Reference proteome</keyword>
<dbReference type="PANTHER" id="PTHR22854">
    <property type="entry name" value="TRYPTOPHAN BIOSYNTHESIS PROTEIN"/>
    <property type="match status" value="1"/>
</dbReference>
<comment type="catalytic activity">
    <reaction evidence="1 8">
        <text>1-(2-carboxyphenylamino)-1-deoxy-D-ribulose 5-phosphate + H(+) = (1S,2R)-1-C-(indol-3-yl)glycerol 3-phosphate + CO2 + H2O</text>
        <dbReference type="Rhea" id="RHEA:23476"/>
        <dbReference type="ChEBI" id="CHEBI:15377"/>
        <dbReference type="ChEBI" id="CHEBI:15378"/>
        <dbReference type="ChEBI" id="CHEBI:16526"/>
        <dbReference type="ChEBI" id="CHEBI:58613"/>
        <dbReference type="ChEBI" id="CHEBI:58866"/>
        <dbReference type="EC" id="4.1.1.48"/>
    </reaction>
</comment>
<evidence type="ECO:0000256" key="1">
    <source>
        <dbReference type="ARBA" id="ARBA00001633"/>
    </source>
</evidence>
<evidence type="ECO:0000313" key="11">
    <source>
        <dbReference type="Proteomes" id="UP000253083"/>
    </source>
</evidence>
<dbReference type="EC" id="4.1.1.48" evidence="8"/>
<dbReference type="GO" id="GO:0004640">
    <property type="term" value="F:phosphoribosylanthranilate isomerase activity"/>
    <property type="evidence" value="ECO:0007669"/>
    <property type="project" value="TreeGrafter"/>
</dbReference>
<evidence type="ECO:0000256" key="2">
    <source>
        <dbReference type="ARBA" id="ARBA00004696"/>
    </source>
</evidence>
<dbReference type="Gene3D" id="3.20.20.70">
    <property type="entry name" value="Aldolase class I"/>
    <property type="match status" value="1"/>
</dbReference>
<evidence type="ECO:0000256" key="5">
    <source>
        <dbReference type="ARBA" id="ARBA00022822"/>
    </source>
</evidence>
<sequence length="270" mass="29923">MTHAVMSTGSDVLDKIMSYKQQEVEHAKRQRTLADVRSEADDTGPCRGFVSSLNQSVAKGHSAVIAEVKKASPSKGVIRADFRPAQIAESYQKYGAACLSVLTDEHFFQGSADYFALAREACTLPMLRKDFMLDDYQVYEARAMDADCVLLIVAALEDGLMQDLAGRALELGMDVLVEVHNEEELHRGLQLDMPMIGINNRDLRNFSTSLNTTLDLLSSIPDGVLVVTESGIHEPADVQLMRDHQVNSFLVGEAFMRADEPGKRLHELFF</sequence>
<keyword evidence="5 8" id="KW-0822">Tryptophan biosynthesis</keyword>
<dbReference type="GO" id="GO:0004425">
    <property type="term" value="F:indole-3-glycerol-phosphate synthase activity"/>
    <property type="evidence" value="ECO:0007669"/>
    <property type="project" value="UniProtKB-UniRule"/>
</dbReference>
<dbReference type="NCBIfam" id="NF001373">
    <property type="entry name" value="PRK00278.1-6"/>
    <property type="match status" value="1"/>
</dbReference>
<accession>A0A395JPG7</accession>
<proteinExistence type="inferred from homology"/>
<evidence type="ECO:0000256" key="7">
    <source>
        <dbReference type="ARBA" id="ARBA00023239"/>
    </source>
</evidence>
<dbReference type="GO" id="GO:0000162">
    <property type="term" value="P:L-tryptophan biosynthetic process"/>
    <property type="evidence" value="ECO:0007669"/>
    <property type="project" value="UniProtKB-UniRule"/>
</dbReference>
<feature type="domain" description="Indole-3-glycerol phosphate synthase" evidence="9">
    <location>
        <begin position="13"/>
        <end position="268"/>
    </location>
</feature>
<name>A0A395JPG7_9GAMM</name>
<reference evidence="10 11" key="1">
    <citation type="submission" date="2018-06" db="EMBL/GenBank/DDBJ databases">
        <title>Genomic Encyclopedia of Type Strains, Phase IV (KMG-IV): sequencing the most valuable type-strain genomes for metagenomic binning, comparative biology and taxonomic classification.</title>
        <authorList>
            <person name="Goeker M."/>
        </authorList>
    </citation>
    <scope>NUCLEOTIDE SEQUENCE [LARGE SCALE GENOMIC DNA]</scope>
    <source>
        <strain evidence="10 11">DSM 24032</strain>
    </source>
</reference>
<dbReference type="SUPFAM" id="SSF51366">
    <property type="entry name" value="Ribulose-phoshate binding barrel"/>
    <property type="match status" value="1"/>
</dbReference>
<dbReference type="Proteomes" id="UP000253083">
    <property type="component" value="Unassembled WGS sequence"/>
</dbReference>
<evidence type="ECO:0000256" key="6">
    <source>
        <dbReference type="ARBA" id="ARBA00023141"/>
    </source>
</evidence>
<keyword evidence="6 8" id="KW-0057">Aromatic amino acid biosynthesis</keyword>
<comment type="pathway">
    <text evidence="2 8">Amino-acid biosynthesis; L-tryptophan biosynthesis; L-tryptophan from chorismate: step 4/5.</text>
</comment>
<dbReference type="InParanoid" id="A0A395JPG7"/>
<dbReference type="InterPro" id="IPR045186">
    <property type="entry name" value="Indole-3-glycerol_P_synth"/>
</dbReference>
<dbReference type="FunCoup" id="A0A395JPG7">
    <property type="interactions" value="359"/>
</dbReference>
<keyword evidence="3 8" id="KW-0028">Amino-acid biosynthesis</keyword>
<dbReference type="InterPro" id="IPR013798">
    <property type="entry name" value="Indole-3-glycerol_P_synth_dom"/>
</dbReference>
<dbReference type="InterPro" id="IPR001468">
    <property type="entry name" value="Indole-3-GlycerolPSynthase_CS"/>
</dbReference>
<dbReference type="InterPro" id="IPR013785">
    <property type="entry name" value="Aldolase_TIM"/>
</dbReference>
<keyword evidence="4 8" id="KW-0210">Decarboxylase</keyword>
<evidence type="ECO:0000259" key="9">
    <source>
        <dbReference type="Pfam" id="PF00218"/>
    </source>
</evidence>
<organism evidence="10 11">
    <name type="scientific">Arenicella xantha</name>
    <dbReference type="NCBI Taxonomy" id="644221"/>
    <lineage>
        <taxon>Bacteria</taxon>
        <taxon>Pseudomonadati</taxon>
        <taxon>Pseudomonadota</taxon>
        <taxon>Gammaproteobacteria</taxon>
        <taxon>Arenicellales</taxon>
        <taxon>Arenicellaceae</taxon>
        <taxon>Arenicella</taxon>
    </lineage>
</organism>
<dbReference type="HAMAP" id="MF_00134_B">
    <property type="entry name" value="IGPS_B"/>
    <property type="match status" value="1"/>
</dbReference>
<dbReference type="PANTHER" id="PTHR22854:SF2">
    <property type="entry name" value="INDOLE-3-GLYCEROL-PHOSPHATE SYNTHASE"/>
    <property type="match status" value="1"/>
</dbReference>
<protein>
    <recommendedName>
        <fullName evidence="8">Indole-3-glycerol phosphate synthase</fullName>
        <shortName evidence="8">IGPS</shortName>
        <ecNumber evidence="8">4.1.1.48</ecNumber>
    </recommendedName>
</protein>
<gene>
    <name evidence="8" type="primary">trpC</name>
    <name evidence="10" type="ORF">DFR28_101773</name>
</gene>
<dbReference type="InterPro" id="IPR011060">
    <property type="entry name" value="RibuloseP-bd_barrel"/>
</dbReference>
<dbReference type="UniPathway" id="UPA00035">
    <property type="reaction ID" value="UER00043"/>
</dbReference>
<dbReference type="AlphaFoldDB" id="A0A395JPG7"/>
<comment type="caution">
    <text evidence="10">The sequence shown here is derived from an EMBL/GenBank/DDBJ whole genome shotgun (WGS) entry which is preliminary data.</text>
</comment>
<evidence type="ECO:0000313" key="10">
    <source>
        <dbReference type="EMBL" id="RBP53387.1"/>
    </source>
</evidence>
<keyword evidence="7 8" id="KW-0456">Lyase</keyword>
<dbReference type="FunFam" id="3.20.20.70:FF:000024">
    <property type="entry name" value="Indole-3-glycerol phosphate synthase"/>
    <property type="match status" value="1"/>
</dbReference>
<dbReference type="CDD" id="cd00331">
    <property type="entry name" value="IGPS"/>
    <property type="match status" value="1"/>
</dbReference>
<dbReference type="NCBIfam" id="NF001377">
    <property type="entry name" value="PRK00278.2-4"/>
    <property type="match status" value="1"/>
</dbReference>
<comment type="similarity">
    <text evidence="8">Belongs to the TrpC family.</text>
</comment>
<dbReference type="EMBL" id="QNRT01000001">
    <property type="protein sequence ID" value="RBP53387.1"/>
    <property type="molecule type" value="Genomic_DNA"/>
</dbReference>
<evidence type="ECO:0000256" key="4">
    <source>
        <dbReference type="ARBA" id="ARBA00022793"/>
    </source>
</evidence>
<evidence type="ECO:0000256" key="8">
    <source>
        <dbReference type="HAMAP-Rule" id="MF_00134"/>
    </source>
</evidence>
<dbReference type="PROSITE" id="PS00614">
    <property type="entry name" value="IGPS"/>
    <property type="match status" value="1"/>
</dbReference>